<organism evidence="2 3">
    <name type="scientific">Myroides phaeus</name>
    <dbReference type="NCBI Taxonomy" id="702745"/>
    <lineage>
        <taxon>Bacteria</taxon>
        <taxon>Pseudomonadati</taxon>
        <taxon>Bacteroidota</taxon>
        <taxon>Flavobacteriia</taxon>
        <taxon>Flavobacteriales</taxon>
        <taxon>Flavobacteriaceae</taxon>
        <taxon>Myroides</taxon>
    </lineage>
</organism>
<keyword evidence="3" id="KW-1185">Reference proteome</keyword>
<evidence type="ECO:0000313" key="2">
    <source>
        <dbReference type="EMBL" id="SDH40492.1"/>
    </source>
</evidence>
<evidence type="ECO:0008006" key="4">
    <source>
        <dbReference type="Google" id="ProtNLM"/>
    </source>
</evidence>
<keyword evidence="1" id="KW-1133">Transmembrane helix</keyword>
<keyword evidence="1" id="KW-0472">Membrane</keyword>
<dbReference type="RefSeq" id="WP_090405746.1">
    <property type="nucleotide sequence ID" value="NZ_FNDQ01000003.1"/>
</dbReference>
<dbReference type="Pfam" id="PF06170">
    <property type="entry name" value="DUF983"/>
    <property type="match status" value="1"/>
</dbReference>
<evidence type="ECO:0000313" key="3">
    <source>
        <dbReference type="Proteomes" id="UP000243588"/>
    </source>
</evidence>
<feature type="transmembrane region" description="Helical" evidence="1">
    <location>
        <begin position="84"/>
        <end position="105"/>
    </location>
</feature>
<feature type="transmembrane region" description="Helical" evidence="1">
    <location>
        <begin position="58"/>
        <end position="78"/>
    </location>
</feature>
<proteinExistence type="predicted"/>
<reference evidence="3" key="1">
    <citation type="submission" date="2016-10" db="EMBL/GenBank/DDBJ databases">
        <authorList>
            <person name="Varghese N."/>
            <person name="Submissions S."/>
        </authorList>
    </citation>
    <scope>NUCLEOTIDE SEQUENCE [LARGE SCALE GENOMIC DNA]</scope>
    <source>
        <strain evidence="3">DSM 23313</strain>
    </source>
</reference>
<dbReference type="EMBL" id="FNDQ01000003">
    <property type="protein sequence ID" value="SDH40492.1"/>
    <property type="molecule type" value="Genomic_DNA"/>
</dbReference>
<dbReference type="InterPro" id="IPR009325">
    <property type="entry name" value="DUF983"/>
</dbReference>
<accession>A0A1G8C523</accession>
<name>A0A1G8C523_9FLAO</name>
<keyword evidence="1" id="KW-0812">Transmembrane</keyword>
<protein>
    <recommendedName>
        <fullName evidence="4">DUF983 domain-containing protein</fullName>
    </recommendedName>
</protein>
<gene>
    <name evidence="2" type="ORF">SAMN05421818_103129</name>
</gene>
<evidence type="ECO:0000256" key="1">
    <source>
        <dbReference type="SAM" id="Phobius"/>
    </source>
</evidence>
<sequence>MSYISRVVSGKCPNCGKEKIFHDNGNPVTFRMPKMTKDCTSCGYNFHRETGFYFGAMYMSYALTVAEMVAVMVIRYILNAGFGLNINLLQTFIAIVFVVFILWTFNYRLSRIMWLNMFYKKE</sequence>
<dbReference type="AlphaFoldDB" id="A0A1G8C523"/>
<dbReference type="STRING" id="702745.SAMN05421818_103129"/>
<dbReference type="Proteomes" id="UP000243588">
    <property type="component" value="Unassembled WGS sequence"/>
</dbReference>